<evidence type="ECO:0000313" key="1">
    <source>
        <dbReference type="EMBL" id="RDB25748.1"/>
    </source>
</evidence>
<name>A0A369JVD7_HYPMA</name>
<dbReference type="GO" id="GO:0000309">
    <property type="term" value="F:nicotinamide-nucleotide adenylyltransferase activity"/>
    <property type="evidence" value="ECO:0007669"/>
    <property type="project" value="TreeGrafter"/>
</dbReference>
<dbReference type="OrthoDB" id="5591297at2759"/>
<comment type="caution">
    <text evidence="1">The sequence shown here is derived from an EMBL/GenBank/DDBJ whole genome shotgun (WGS) entry which is preliminary data.</text>
</comment>
<dbReference type="GO" id="GO:0016887">
    <property type="term" value="F:ATP hydrolysis activity"/>
    <property type="evidence" value="ECO:0007669"/>
    <property type="project" value="TreeGrafter"/>
</dbReference>
<dbReference type="FunCoup" id="A0A369JVD7">
    <property type="interactions" value="235"/>
</dbReference>
<protein>
    <submittedName>
        <fullName evidence="1">Nicotinamide mononucleotide adenylyltransferase</fullName>
    </submittedName>
</protein>
<keyword evidence="1" id="KW-0808">Transferase</keyword>
<dbReference type="STRING" id="39966.A0A369JVD7"/>
<dbReference type="Gene3D" id="3.40.50.620">
    <property type="entry name" value="HUPs"/>
    <property type="match status" value="1"/>
</dbReference>
<dbReference type="GO" id="GO:0005634">
    <property type="term" value="C:nucleus"/>
    <property type="evidence" value="ECO:0007669"/>
    <property type="project" value="TreeGrafter"/>
</dbReference>
<evidence type="ECO:0000313" key="2">
    <source>
        <dbReference type="Proteomes" id="UP000076154"/>
    </source>
</evidence>
<dbReference type="PANTHER" id="PTHR31285">
    <property type="entry name" value="NICOTINAMIDE MONONUCLEOTIDE ADENYLYLTRANSFERASE"/>
    <property type="match status" value="1"/>
</dbReference>
<dbReference type="InParanoid" id="A0A369JVD7"/>
<reference evidence="1" key="1">
    <citation type="submission" date="2018-04" db="EMBL/GenBank/DDBJ databases">
        <title>Whole genome sequencing of Hypsizygus marmoreus.</title>
        <authorList>
            <person name="Choi I.-G."/>
            <person name="Min B."/>
            <person name="Kim J.-G."/>
            <person name="Kim S."/>
            <person name="Oh Y.-L."/>
            <person name="Kong W.-S."/>
            <person name="Park H."/>
            <person name="Jeong J."/>
            <person name="Song E.-S."/>
        </authorList>
    </citation>
    <scope>NUCLEOTIDE SEQUENCE [LARGE SCALE GENOMIC DNA]</scope>
    <source>
        <strain evidence="1">51987-8</strain>
    </source>
</reference>
<keyword evidence="2" id="KW-1185">Reference proteome</keyword>
<dbReference type="InterPro" id="IPR014729">
    <property type="entry name" value="Rossmann-like_a/b/a_fold"/>
</dbReference>
<gene>
    <name evidence="1" type="primary">SPAC694.03</name>
    <name evidence="1" type="ORF">Hypma_006667</name>
</gene>
<dbReference type="AlphaFoldDB" id="A0A369JVD7"/>
<dbReference type="SUPFAM" id="SSF52374">
    <property type="entry name" value="Nucleotidylyl transferase"/>
    <property type="match status" value="1"/>
</dbReference>
<dbReference type="EMBL" id="LUEZ02000040">
    <property type="protein sequence ID" value="RDB25748.1"/>
    <property type="molecule type" value="Genomic_DNA"/>
</dbReference>
<organism evidence="1 2">
    <name type="scientific">Hypsizygus marmoreus</name>
    <name type="common">White beech mushroom</name>
    <name type="synonym">Agaricus marmoreus</name>
    <dbReference type="NCBI Taxonomy" id="39966"/>
    <lineage>
        <taxon>Eukaryota</taxon>
        <taxon>Fungi</taxon>
        <taxon>Dikarya</taxon>
        <taxon>Basidiomycota</taxon>
        <taxon>Agaricomycotina</taxon>
        <taxon>Agaricomycetes</taxon>
        <taxon>Agaricomycetidae</taxon>
        <taxon>Agaricales</taxon>
        <taxon>Tricholomatineae</taxon>
        <taxon>Lyophyllaceae</taxon>
        <taxon>Hypsizygus</taxon>
    </lineage>
</organism>
<dbReference type="Proteomes" id="UP000076154">
    <property type="component" value="Unassembled WGS sequence"/>
</dbReference>
<proteinExistence type="predicted"/>
<sequence length="312" mass="34451">MSMTIEMAAGPAAAIVLLHRVQHGLSHPPVELIYTPHDLWPIPKVPPIRPLRIMVLDSSFNPPTLAHLALANTRRPSYDEEIATKEDTDYDAKLLLLSIRNADKALKPGDATYIQRLEMMELLAKDVVSAGHGGGSQVAIAIIDEPTFVGKSSHLRTFFKNRFANFVQASLTHTIYDTQLTFILGLDTLERLVQPRYYSSESQMITSLRKFLSPSPGGDDSRVVCACRTSPGLGNSQSADASGRADLALAAEFIASRRIVIVDIDENVRSYSSSEVRKTIGQLGSKAKEWRQFVPSRIAEYIVQESLYSVQL</sequence>
<accession>A0A369JVD7</accession>
<keyword evidence="1" id="KW-0548">Nucleotidyltransferase</keyword>
<dbReference type="GO" id="GO:0005737">
    <property type="term" value="C:cytoplasm"/>
    <property type="evidence" value="ECO:0007669"/>
    <property type="project" value="TreeGrafter"/>
</dbReference>
<dbReference type="PANTHER" id="PTHR31285:SF0">
    <property type="entry name" value="NICOTINAMIDE MONONUCLEOTIDE ADENYLYLTRANSFERASE"/>
    <property type="match status" value="1"/>
</dbReference>